<dbReference type="EMBL" id="LNYR01000041">
    <property type="protein sequence ID" value="KTD44619.1"/>
    <property type="molecule type" value="Genomic_DNA"/>
</dbReference>
<dbReference type="EMBL" id="UGOW01000001">
    <property type="protein sequence ID" value="STY16863.1"/>
    <property type="molecule type" value="Genomic_DNA"/>
</dbReference>
<evidence type="ECO:0000313" key="4">
    <source>
        <dbReference type="Proteomes" id="UP000054639"/>
    </source>
</evidence>
<keyword evidence="4" id="KW-1185">Reference proteome</keyword>
<proteinExistence type="predicted"/>
<sequence length="80" mass="8718">MQAQCRVQEIPHCIPDDVSYGSFVILSTAKDLPMQAQCRVQEISHCIRDDVSSFRHPEHSEGSPSAGTVPRSGDPSLHSG</sequence>
<evidence type="ECO:0000313" key="5">
    <source>
        <dbReference type="Proteomes" id="UP000254230"/>
    </source>
</evidence>
<name>A0A378KQK3_9GAMM</name>
<reference evidence="3 5" key="2">
    <citation type="submission" date="2018-06" db="EMBL/GenBank/DDBJ databases">
        <authorList>
            <consortium name="Pathogen Informatics"/>
            <person name="Doyle S."/>
        </authorList>
    </citation>
    <scope>NUCLEOTIDE SEQUENCE [LARGE SCALE GENOMIC DNA]</scope>
    <source>
        <strain evidence="3 5">NCTC12376</strain>
    </source>
</reference>
<dbReference type="AlphaFoldDB" id="A0A378KQK3"/>
<evidence type="ECO:0000256" key="1">
    <source>
        <dbReference type="SAM" id="MobiDB-lite"/>
    </source>
</evidence>
<dbReference type="RefSeq" id="WP_058474920.1">
    <property type="nucleotide sequence ID" value="NZ_CAAAIL010000019.1"/>
</dbReference>
<accession>A0A378KQK3</accession>
<dbReference type="Proteomes" id="UP000054639">
    <property type="component" value="Unassembled WGS sequence"/>
</dbReference>
<evidence type="ECO:0000313" key="3">
    <source>
        <dbReference type="EMBL" id="STY16863.1"/>
    </source>
</evidence>
<gene>
    <name evidence="2" type="ORF">Lqua_2786</name>
    <name evidence="3" type="ORF">NCTC12376_00656</name>
</gene>
<protein>
    <submittedName>
        <fullName evidence="3">Uncharacterized protein</fullName>
    </submittedName>
</protein>
<reference evidence="2 4" key="1">
    <citation type="submission" date="2015-11" db="EMBL/GenBank/DDBJ databases">
        <title>Genomic analysis of 38 Legionella species identifies large and diverse effector repertoires.</title>
        <authorList>
            <person name="Burstein D."/>
            <person name="Amaro F."/>
            <person name="Zusman T."/>
            <person name="Lifshitz Z."/>
            <person name="Cohen O."/>
            <person name="Gilbert J.A."/>
            <person name="Pupko T."/>
            <person name="Shuman H.A."/>
            <person name="Segal G."/>
        </authorList>
    </citation>
    <scope>NUCLEOTIDE SEQUENCE [LARGE SCALE GENOMIC DNA]</scope>
    <source>
        <strain evidence="2 4">ATCC 49507</strain>
    </source>
</reference>
<feature type="compositionally biased region" description="Basic and acidic residues" evidence="1">
    <location>
        <begin position="51"/>
        <end position="61"/>
    </location>
</feature>
<dbReference type="Proteomes" id="UP000254230">
    <property type="component" value="Unassembled WGS sequence"/>
</dbReference>
<feature type="region of interest" description="Disordered" evidence="1">
    <location>
        <begin position="51"/>
        <end position="80"/>
    </location>
</feature>
<evidence type="ECO:0000313" key="2">
    <source>
        <dbReference type="EMBL" id="KTD44619.1"/>
    </source>
</evidence>
<organism evidence="3 5">
    <name type="scientific">Legionella quateirensis</name>
    <dbReference type="NCBI Taxonomy" id="45072"/>
    <lineage>
        <taxon>Bacteria</taxon>
        <taxon>Pseudomonadati</taxon>
        <taxon>Pseudomonadota</taxon>
        <taxon>Gammaproteobacteria</taxon>
        <taxon>Legionellales</taxon>
        <taxon>Legionellaceae</taxon>
        <taxon>Legionella</taxon>
    </lineage>
</organism>